<evidence type="ECO:0000256" key="6">
    <source>
        <dbReference type="PROSITE-ProRule" id="PRU10141"/>
    </source>
</evidence>
<keyword evidence="2" id="KW-0808">Transferase</keyword>
<keyword evidence="5 6" id="KW-0067">ATP-binding</keyword>
<dbReference type="Gene3D" id="3.30.200.20">
    <property type="entry name" value="Phosphorylase Kinase, domain 1"/>
    <property type="match status" value="1"/>
</dbReference>
<evidence type="ECO:0000313" key="10">
    <source>
        <dbReference type="Proteomes" id="UP001626550"/>
    </source>
</evidence>
<evidence type="ECO:0000256" key="1">
    <source>
        <dbReference type="ARBA" id="ARBA00022527"/>
    </source>
</evidence>
<dbReference type="InterPro" id="IPR017441">
    <property type="entry name" value="Protein_kinase_ATP_BS"/>
</dbReference>
<evidence type="ECO:0000256" key="3">
    <source>
        <dbReference type="ARBA" id="ARBA00022741"/>
    </source>
</evidence>
<comment type="similarity">
    <text evidence="7">Belongs to the protein kinase superfamily.</text>
</comment>
<feature type="domain" description="Protein kinase" evidence="8">
    <location>
        <begin position="30"/>
        <end position="290"/>
    </location>
</feature>
<dbReference type="SMART" id="SM00220">
    <property type="entry name" value="S_TKc"/>
    <property type="match status" value="1"/>
</dbReference>
<dbReference type="PROSITE" id="PS00108">
    <property type="entry name" value="PROTEIN_KINASE_ST"/>
    <property type="match status" value="1"/>
</dbReference>
<comment type="caution">
    <text evidence="9">The sequence shown here is derived from an EMBL/GenBank/DDBJ whole genome shotgun (WGS) entry which is preliminary data.</text>
</comment>
<accession>A0ABD2Q1B4</accession>
<evidence type="ECO:0000256" key="7">
    <source>
        <dbReference type="RuleBase" id="RU000304"/>
    </source>
</evidence>
<dbReference type="Proteomes" id="UP001626550">
    <property type="component" value="Unassembled WGS sequence"/>
</dbReference>
<dbReference type="InterPro" id="IPR008271">
    <property type="entry name" value="Ser/Thr_kinase_AS"/>
</dbReference>
<evidence type="ECO:0000313" key="9">
    <source>
        <dbReference type="EMBL" id="KAL3313424.1"/>
    </source>
</evidence>
<dbReference type="PROSITE" id="PS00107">
    <property type="entry name" value="PROTEIN_KINASE_ATP"/>
    <property type="match status" value="1"/>
</dbReference>
<feature type="binding site" evidence="6">
    <location>
        <position position="60"/>
    </location>
    <ligand>
        <name>ATP</name>
        <dbReference type="ChEBI" id="CHEBI:30616"/>
    </ligand>
</feature>
<sequence>MTSLRPPPPNVLVENVNVNSNSSENFNTVFDVKCEIGRGRFAKVCKVVKKNNQSAIAAAKIIRRFRNGMDTYSAILQEIEILQKSKGHPFIVDIIDYYVTNRDVSVILEYSSGGDLYRHVFDQSAPLSEADTRVVMTQLLQALKFIHAQSIVHLDIKPENILIKSTDPCYKISLCDFGVAKYLDKNTIIRNLVGTPDYAAPEILNFNPIHLTTDIWSTGVVAYFLLTSVSPFWSETKEKTYSNVTSLRIIYDDELFEGITESALDFIKRSIVLHPDSRPSSSDLLHDPWIKNCNINERSDLPTPCVSQSPSSTSIASTKTDLPERIIHVS</sequence>
<dbReference type="PROSITE" id="PS50011">
    <property type="entry name" value="PROTEIN_KINASE_DOM"/>
    <property type="match status" value="1"/>
</dbReference>
<dbReference type="GO" id="GO:0004674">
    <property type="term" value="F:protein serine/threonine kinase activity"/>
    <property type="evidence" value="ECO:0007669"/>
    <property type="project" value="UniProtKB-KW"/>
</dbReference>
<evidence type="ECO:0000259" key="8">
    <source>
        <dbReference type="PROSITE" id="PS50011"/>
    </source>
</evidence>
<dbReference type="PANTHER" id="PTHR24342">
    <property type="entry name" value="SERINE/THREONINE-PROTEIN KINASE 17"/>
    <property type="match status" value="1"/>
</dbReference>
<evidence type="ECO:0000256" key="2">
    <source>
        <dbReference type="ARBA" id="ARBA00022679"/>
    </source>
</evidence>
<evidence type="ECO:0000256" key="4">
    <source>
        <dbReference type="ARBA" id="ARBA00022777"/>
    </source>
</evidence>
<proteinExistence type="inferred from homology"/>
<keyword evidence="4 9" id="KW-0418">Kinase</keyword>
<dbReference type="InterPro" id="IPR011009">
    <property type="entry name" value="Kinase-like_dom_sf"/>
</dbReference>
<dbReference type="GO" id="GO:0005524">
    <property type="term" value="F:ATP binding"/>
    <property type="evidence" value="ECO:0007669"/>
    <property type="project" value="UniProtKB-UniRule"/>
</dbReference>
<keyword evidence="1 7" id="KW-0723">Serine/threonine-protein kinase</keyword>
<keyword evidence="10" id="KW-1185">Reference proteome</keyword>
<reference evidence="9 10" key="1">
    <citation type="submission" date="2024-11" db="EMBL/GenBank/DDBJ databases">
        <title>Adaptive evolution of stress response genes in parasites aligns with host niche diversity.</title>
        <authorList>
            <person name="Hahn C."/>
            <person name="Resl P."/>
        </authorList>
    </citation>
    <scope>NUCLEOTIDE SEQUENCE [LARGE SCALE GENOMIC DNA]</scope>
    <source>
        <strain evidence="9">EGGRZ-B1_66</strain>
        <tissue evidence="9">Body</tissue>
    </source>
</reference>
<name>A0ABD2Q1B4_9PLAT</name>
<evidence type="ECO:0000256" key="5">
    <source>
        <dbReference type="ARBA" id="ARBA00022840"/>
    </source>
</evidence>
<dbReference type="AlphaFoldDB" id="A0ABD2Q1B4"/>
<dbReference type="SUPFAM" id="SSF56112">
    <property type="entry name" value="Protein kinase-like (PK-like)"/>
    <property type="match status" value="1"/>
</dbReference>
<organism evidence="9 10">
    <name type="scientific">Cichlidogyrus casuarinus</name>
    <dbReference type="NCBI Taxonomy" id="1844966"/>
    <lineage>
        <taxon>Eukaryota</taxon>
        <taxon>Metazoa</taxon>
        <taxon>Spiralia</taxon>
        <taxon>Lophotrochozoa</taxon>
        <taxon>Platyhelminthes</taxon>
        <taxon>Monogenea</taxon>
        <taxon>Monopisthocotylea</taxon>
        <taxon>Dactylogyridea</taxon>
        <taxon>Ancyrocephalidae</taxon>
        <taxon>Cichlidogyrus</taxon>
    </lineage>
</organism>
<dbReference type="Pfam" id="PF00069">
    <property type="entry name" value="Pkinase"/>
    <property type="match status" value="1"/>
</dbReference>
<protein>
    <submittedName>
        <fullName evidence="9">Serine threonine kinase</fullName>
    </submittedName>
</protein>
<dbReference type="EMBL" id="JBJKFK010001309">
    <property type="protein sequence ID" value="KAL3313424.1"/>
    <property type="molecule type" value="Genomic_DNA"/>
</dbReference>
<dbReference type="PANTHER" id="PTHR24342:SF12">
    <property type="entry name" value="DEATH-ASSOCIATED PROTEIN KINASE RELATED"/>
    <property type="match status" value="1"/>
</dbReference>
<dbReference type="Gene3D" id="1.10.510.10">
    <property type="entry name" value="Transferase(Phosphotransferase) domain 1"/>
    <property type="match status" value="1"/>
</dbReference>
<dbReference type="InterPro" id="IPR000719">
    <property type="entry name" value="Prot_kinase_dom"/>
</dbReference>
<gene>
    <name evidence="9" type="primary">STK17B</name>
    <name evidence="9" type="ORF">Ciccas_007977</name>
</gene>
<keyword evidence="3 6" id="KW-0547">Nucleotide-binding</keyword>